<proteinExistence type="predicted"/>
<sequence length="163" mass="18931">MKKPTYKYLPLLFLIISTSLQSCIKENKLFNDDFEVKISQADSLLTKAKEDEALSLLKTINIKEYESEPRLASYYILMSNVESPEPGIMINHAKSALDMFENNESVEQHKDLYFQSLVANGDVYYRLKNFLKSLSFYLEAENYIEGDSCKKGYLYIKICYNLL</sequence>
<keyword evidence="3" id="KW-1185">Reference proteome</keyword>
<comment type="caution">
    <text evidence="2">The sequence shown here is derived from an EMBL/GenBank/DDBJ whole genome shotgun (WGS) entry which is preliminary data.</text>
</comment>
<dbReference type="EMBL" id="JBHULV010000020">
    <property type="protein sequence ID" value="MFD2731295.1"/>
    <property type="molecule type" value="Genomic_DNA"/>
</dbReference>
<evidence type="ECO:0000313" key="2">
    <source>
        <dbReference type="EMBL" id="MFD2731295.1"/>
    </source>
</evidence>
<evidence type="ECO:0000256" key="1">
    <source>
        <dbReference type="SAM" id="SignalP"/>
    </source>
</evidence>
<dbReference type="PROSITE" id="PS51257">
    <property type="entry name" value="PROKAR_LIPOPROTEIN"/>
    <property type="match status" value="1"/>
</dbReference>
<evidence type="ECO:0000313" key="3">
    <source>
        <dbReference type="Proteomes" id="UP001597546"/>
    </source>
</evidence>
<evidence type="ECO:0008006" key="4">
    <source>
        <dbReference type="Google" id="ProtNLM"/>
    </source>
</evidence>
<organism evidence="2 3">
    <name type="scientific">Pedobacter alpinus</name>
    <dbReference type="NCBI Taxonomy" id="1590643"/>
    <lineage>
        <taxon>Bacteria</taxon>
        <taxon>Pseudomonadati</taxon>
        <taxon>Bacteroidota</taxon>
        <taxon>Sphingobacteriia</taxon>
        <taxon>Sphingobacteriales</taxon>
        <taxon>Sphingobacteriaceae</taxon>
        <taxon>Pedobacter</taxon>
    </lineage>
</organism>
<name>A0ABW5TRD2_9SPHI</name>
<reference evidence="3" key="1">
    <citation type="journal article" date="2019" name="Int. J. Syst. Evol. Microbiol.">
        <title>The Global Catalogue of Microorganisms (GCM) 10K type strain sequencing project: providing services to taxonomists for standard genome sequencing and annotation.</title>
        <authorList>
            <consortium name="The Broad Institute Genomics Platform"/>
            <consortium name="The Broad Institute Genome Sequencing Center for Infectious Disease"/>
            <person name="Wu L."/>
            <person name="Ma J."/>
        </authorList>
    </citation>
    <scope>NUCLEOTIDE SEQUENCE [LARGE SCALE GENOMIC DNA]</scope>
    <source>
        <strain evidence="3">KCTC 42456</strain>
    </source>
</reference>
<feature type="chain" id="PRO_5046598094" description="Tetratricopeptide repeat-containing protein" evidence="1">
    <location>
        <begin position="23"/>
        <end position="163"/>
    </location>
</feature>
<keyword evidence="1" id="KW-0732">Signal</keyword>
<dbReference type="Proteomes" id="UP001597546">
    <property type="component" value="Unassembled WGS sequence"/>
</dbReference>
<protein>
    <recommendedName>
        <fullName evidence="4">Tetratricopeptide repeat-containing protein</fullName>
    </recommendedName>
</protein>
<gene>
    <name evidence="2" type="ORF">ACFSSE_06225</name>
</gene>
<feature type="signal peptide" evidence="1">
    <location>
        <begin position="1"/>
        <end position="22"/>
    </location>
</feature>
<dbReference type="RefSeq" id="WP_379043954.1">
    <property type="nucleotide sequence ID" value="NZ_JBHSKW010000033.1"/>
</dbReference>
<accession>A0ABW5TRD2</accession>